<proteinExistence type="predicted"/>
<organism evidence="2 3">
    <name type="scientific">Teichococcus rhizosphaerae</name>
    <dbReference type="NCBI Taxonomy" id="1335062"/>
    <lineage>
        <taxon>Bacteria</taxon>
        <taxon>Pseudomonadati</taxon>
        <taxon>Pseudomonadota</taxon>
        <taxon>Alphaproteobacteria</taxon>
        <taxon>Acetobacterales</taxon>
        <taxon>Roseomonadaceae</taxon>
        <taxon>Roseomonas</taxon>
    </lineage>
</organism>
<reference evidence="2 3" key="1">
    <citation type="submission" date="2017-10" db="EMBL/GenBank/DDBJ databases">
        <authorList>
            <person name="Banno H."/>
            <person name="Chua N.-H."/>
        </authorList>
    </citation>
    <scope>NUCLEOTIDE SEQUENCE [LARGE SCALE GENOMIC DNA]</scope>
    <source>
        <strain evidence="2 3">YW11</strain>
    </source>
</reference>
<name>A0A2C7AFZ5_9PROT</name>
<evidence type="ECO:0000313" key="3">
    <source>
        <dbReference type="Proteomes" id="UP000223527"/>
    </source>
</evidence>
<protein>
    <submittedName>
        <fullName evidence="2">Uncharacterized protein</fullName>
    </submittedName>
</protein>
<evidence type="ECO:0000313" key="2">
    <source>
        <dbReference type="EMBL" id="PHK96076.1"/>
    </source>
</evidence>
<feature type="region of interest" description="Disordered" evidence="1">
    <location>
        <begin position="1880"/>
        <end position="1903"/>
    </location>
</feature>
<sequence length="1980" mass="196539">MGMDGSETLLLRLEGMLEGAALSAGARQADGAWALAPEDLPGLRLTPPADFAGTLRLALRGTAREEGGEAASNLASFTVTVAPVADPVLLGAEGRGEEDGWIPLRGSLALSDGDGSERFGGMLTVRGLPAGALLSQGRETAPGIWEVPLEAFRSGALAVLPPADSDADMRLVLSVTSTDSAAGLEDSRITEAEVSVVVRASADAPLVAVADFQGQEDMPLRLSGLGGALRDMDGSESLGYVLSGVPAGARLSAGTKLADGSWALTPAQLAELTLTPPAQFSGRIPLTLTAIATEAADGRPAASSSAGFTVSLDPVADPGTIGGQASGKEDRAITLRPAFATPDADGSESWSAFSEIGGVPAGAVLSQGTEVAPGLWRVSTAALRDGRVTLTPPPDSDADFQLTIAASLTDTGNGLAVSRDIAGSYTVKVAAVADAPLASAAGAAGEEDRPIALSLFAALRDTDGSEKLGLAILGVPAGATLSRGSRAADGSWTVTAADLEHLSLTPPRDFSGEIGLTLRATATDRDNSVAVTSVPFTVRVAAVADAPGLRTGPVAGDEDSAIALRTAGWTTDADGSESLIAFRLAGVPEGAVVRAAGVVLAREADGSILVAPEAMGGLTVTPPPHSGCDFTLRISAISAEPNGSRAEAAPLDLPVRVRAVADAPVVTGAGGEGAEDNPVPLDLSAHLADEDGSERLFLLVSGLPEGARLSAGAYRGGGAWSLTAEEARHVSLLPPRDFAGTIGITLTAVAQEADGGSTARAAALLPVRIGAVVDAPAVGGLDGHSGDWGRMAGTEDTPIALRLDPGLRDRDGSERVVGAIVLGGVPEGAVLRLADGSAVAPGADGLHRIDAARMEGVTLTMPPDSDAAATLTLRMTVEDTGGVRQEIGGRMVVDPAGVADAPVLALRDVQAPAHAGGDPAAGWVGLPVSASLADLDGSETLAVWVRGVPQGFMLSAGTPEGEGAWLVPAAALEGLSLRPPAGFTGGIALRVQAVSEEAEGGRAISGGLLHVTITPAPEATPEPGPEPEPQPGPGPEPGPGPGPAPGAGPGGGSPPPGAPPLLVAEAEPAREDGSAALRIALASAAPEGRGDVLGLRVEGLPEGARLSAGARDPETGAWVLRPEELAELRVLPPADFSGTLHLVLRGVAVEPGGTSLTTTRALDIAVEAVADAALVTAAPAPAREDGLVALNLRAAPGDTDGSESVVAVLISGLPAGASIAAGPGIADNGDGTWSVAPEHLADVRLLPPPDASGTFRLTVTAITREAGNGDTRGQSAEVAFTVSPAPDAPLAAAADARGLEDRAVPLALSALLADRDGSEILSVVLEGLPHGTRLSAGVNNGDGSWTLTSAQLAGLTLTPPGNWSGRMALTLVAHAMEGEDAAAASSRASFHVEVAGVADAPMVDAASHAAGGEDAVLPLDIRALLADGDGSETLSVHVAGVPAGARFTMGTDHGDGSWTIPGGALPSLGFQPPPDYSGTLRLRFTVVAAEADGDSSSHPPFDMTLAIHPVADAPVLGLAGASGAEDMPVALPIAAALSDTGGSEQLARIIVSGVPAGARLSAGSRAADGGWVLRPDQLAGLTLAPPPNFSGPLTLSVTAVSVEGATGMEAGSTGSMSVHVAPVADAPLLAAQDATGLEDQPVALPLGVTLADLDGSERLSGVTLHGLPEGAALSAGQPDGGGAWHVAAADLGTLRLLPPPDWNGTMRLTLRAVSEEGASGATAAASRDFTVTLGAVNDAPTLVLTPAAQPGVAGAAEVAVLEGASAADTDSAQLGGAAITLGGAREGDALAFEGYAPREAEGRILLGDTGIELVQGGYDGATGQLLLRGPASAETYSAVLRSLVLENNGAEGLAAGARSVSVVLRDEQGAEAARQTVSLTLEQPVPPAPPPGMAEASGGAQDVAGPDALTLAVAAAGDAAGDAAADWASPPAGAEPAQGSDWIRMEEAAATEPVEADAGAGIPQDDGMLGITLPERPHWP</sequence>
<feature type="compositionally biased region" description="Low complexity" evidence="1">
    <location>
        <begin position="1893"/>
        <end position="1903"/>
    </location>
</feature>
<feature type="region of interest" description="Disordered" evidence="1">
    <location>
        <begin position="1014"/>
        <end position="1062"/>
    </location>
</feature>
<accession>A0A2C7AFZ5</accession>
<keyword evidence="3" id="KW-1185">Reference proteome</keyword>
<feature type="compositionally biased region" description="Pro residues" evidence="1">
    <location>
        <begin position="1018"/>
        <end position="1059"/>
    </location>
</feature>
<evidence type="ECO:0000256" key="1">
    <source>
        <dbReference type="SAM" id="MobiDB-lite"/>
    </source>
</evidence>
<feature type="region of interest" description="Disordered" evidence="1">
    <location>
        <begin position="1951"/>
        <end position="1980"/>
    </location>
</feature>
<gene>
    <name evidence="2" type="ORF">CR162_04330</name>
</gene>
<dbReference type="EMBL" id="PDNU01000004">
    <property type="protein sequence ID" value="PHK96076.1"/>
    <property type="molecule type" value="Genomic_DNA"/>
</dbReference>
<comment type="caution">
    <text evidence="2">The sequence shown here is derived from an EMBL/GenBank/DDBJ whole genome shotgun (WGS) entry which is preliminary data.</text>
</comment>
<dbReference type="Proteomes" id="UP000223527">
    <property type="component" value="Unassembled WGS sequence"/>
</dbReference>